<feature type="domain" description="Solute-binding protein family 3/N-terminal" evidence="2">
    <location>
        <begin position="33"/>
        <end position="254"/>
    </location>
</feature>
<dbReference type="PANTHER" id="PTHR35936:SF35">
    <property type="entry name" value="L-CYSTINE-BINDING PROTEIN TCYJ"/>
    <property type="match status" value="1"/>
</dbReference>
<dbReference type="Gene3D" id="3.40.190.10">
    <property type="entry name" value="Periplasmic binding protein-like II"/>
    <property type="match status" value="2"/>
</dbReference>
<evidence type="ECO:0000313" key="4">
    <source>
        <dbReference type="Proteomes" id="UP000275663"/>
    </source>
</evidence>
<reference evidence="3 4" key="1">
    <citation type="journal article" date="2011" name="Int. J. Syst. Evol. Microbiol.">
        <title>Description of Undibacterium oligocarboniphilum sp. nov., isolated from purified water, and Undibacterium pigrum strain CCUG 49012 as the type strain of Undibacterium parvum sp. nov., and emended descriptions of the genus Undibacterium and the species Undibacterium pigrum.</title>
        <authorList>
            <person name="Eder W."/>
            <person name="Wanner G."/>
            <person name="Ludwig W."/>
            <person name="Busse H.J."/>
            <person name="Ziemke-Kageler F."/>
            <person name="Lang E."/>
        </authorList>
    </citation>
    <scope>NUCLEOTIDE SEQUENCE [LARGE SCALE GENOMIC DNA]</scope>
    <source>
        <strain evidence="3 4">DSM 23061</strain>
    </source>
</reference>
<protein>
    <submittedName>
        <fullName evidence="3">Transporter substrate-binding domain-containing protein</fullName>
    </submittedName>
</protein>
<dbReference type="OrthoDB" id="9130312at2"/>
<dbReference type="PANTHER" id="PTHR35936">
    <property type="entry name" value="MEMBRANE-BOUND LYTIC MUREIN TRANSGLYCOSYLASE F"/>
    <property type="match status" value="1"/>
</dbReference>
<dbReference type="RefSeq" id="WP_126127318.1">
    <property type="nucleotide sequence ID" value="NZ_CP034464.1"/>
</dbReference>
<gene>
    <name evidence="3" type="ORF">EJN92_07905</name>
</gene>
<name>A0A3Q9BQ35_9BURK</name>
<dbReference type="InterPro" id="IPR001638">
    <property type="entry name" value="Solute-binding_3/MltF_N"/>
</dbReference>
<accession>A0A3Q9BQ35</accession>
<evidence type="ECO:0000256" key="1">
    <source>
        <dbReference type="ARBA" id="ARBA00022729"/>
    </source>
</evidence>
<evidence type="ECO:0000313" key="3">
    <source>
        <dbReference type="EMBL" id="AZP11936.1"/>
    </source>
</evidence>
<dbReference type="SMART" id="SM00062">
    <property type="entry name" value="PBPb"/>
    <property type="match status" value="1"/>
</dbReference>
<keyword evidence="1" id="KW-0732">Signal</keyword>
<sequence length="258" mass="28175">MLSFRTFWMPLLRLLIAGLSLLLSLSISTQAQALRVGYFDLPPHATQDAAGKASGAAVDMFRLVAQRMGAPTVNFQQLPMPRLLKMLDAGELDAILLLVKNPEREAKYFFPAQSLYQARAGLAVAASSKVTVLPSADALQGMRIGIFLGQYLSPSMRQAGLNLELVGGGQDMFVRNFKKLMLGRLDAVYAPDTFVLRYEAKVSGVAAAIRIVELPEPATPGYTVFNKKDAANLGARYEKALEAVIKERGDYVSAFLRF</sequence>
<dbReference type="KEGG" id="upv:EJN92_07905"/>
<proteinExistence type="predicted"/>
<dbReference type="AlphaFoldDB" id="A0A3Q9BQ35"/>
<dbReference type="SUPFAM" id="SSF53850">
    <property type="entry name" value="Periplasmic binding protein-like II"/>
    <property type="match status" value="1"/>
</dbReference>
<organism evidence="3 4">
    <name type="scientific">Undibacterium parvum</name>
    <dbReference type="NCBI Taxonomy" id="401471"/>
    <lineage>
        <taxon>Bacteria</taxon>
        <taxon>Pseudomonadati</taxon>
        <taxon>Pseudomonadota</taxon>
        <taxon>Betaproteobacteria</taxon>
        <taxon>Burkholderiales</taxon>
        <taxon>Oxalobacteraceae</taxon>
        <taxon>Undibacterium</taxon>
    </lineage>
</organism>
<dbReference type="Pfam" id="PF00497">
    <property type="entry name" value="SBP_bac_3"/>
    <property type="match status" value="1"/>
</dbReference>
<keyword evidence="4" id="KW-1185">Reference proteome</keyword>
<dbReference type="EMBL" id="CP034464">
    <property type="protein sequence ID" value="AZP11936.1"/>
    <property type="molecule type" value="Genomic_DNA"/>
</dbReference>
<evidence type="ECO:0000259" key="2">
    <source>
        <dbReference type="SMART" id="SM00062"/>
    </source>
</evidence>
<dbReference type="Proteomes" id="UP000275663">
    <property type="component" value="Chromosome"/>
</dbReference>